<organism evidence="2">
    <name type="scientific">Yamagishiella unicocca</name>
    <dbReference type="NCBI Taxonomy" id="51707"/>
    <lineage>
        <taxon>Eukaryota</taxon>
        <taxon>Viridiplantae</taxon>
        <taxon>Chlorophyta</taxon>
        <taxon>core chlorophytes</taxon>
        <taxon>Chlorophyceae</taxon>
        <taxon>CS clade</taxon>
        <taxon>Chlamydomonadales</taxon>
        <taxon>Volvocaceae</taxon>
        <taxon>Yamagishiella</taxon>
    </lineage>
</organism>
<protein>
    <submittedName>
        <fullName evidence="2">Uncharacterized protein</fullName>
    </submittedName>
</protein>
<sequence>MYRFRVAVTPKSNLAYGIMASGDAVVQFNISKTGRGYGEAVWTSAAIPGLLAKQPVLNVDTTTDRVYFIHPVNGKIYCYDASLGVNVTSPVWVSKVVCSLPTDARQQHLQVLSSNGKRLLARCNDTVIMLNSKGALVKTFKSSSMKSWVGASDLAAPIPVFSNFTRLQSSYSFKALVDPADELQVSVLPTPVISDKVMYGIVEGMKPSPLPWMLDQYPDEYYWWMFALNFTDPKAPSLLWLTVKNPSRGGLAKQSPWVTDRAVFITDYQQNCTRSFDRASGVTFFNYPSNPYSKYGSGMFNLFKGTYKMSLPWVEKDGYFMVLQADDWQYEQDPSRGLAESGNIRTLFGQPFTPPPPELASPPLTP</sequence>
<reference evidence="2" key="1">
    <citation type="journal article" date="2017" name="J. Evol. Biol.">
        <title>Genetic Basis for Soma is Present in Undifferentiated Volvocine Green Algae.</title>
        <authorList>
            <person name="Grochau-Wright Z.I."/>
            <person name="Hanschen E.R."/>
            <person name="Ferris P.J."/>
            <person name="Hamaji T."/>
            <person name="Nozaki H."/>
            <person name="Olson B.J.S.C."/>
            <person name="Michod R.E."/>
        </authorList>
    </citation>
    <scope>NUCLEOTIDE SEQUENCE</scope>
    <source>
        <strain evidence="2">NIES 1861</strain>
    </source>
</reference>
<proteinExistence type="predicted"/>
<evidence type="ECO:0000256" key="1">
    <source>
        <dbReference type="SAM" id="MobiDB-lite"/>
    </source>
</evidence>
<dbReference type="EMBL" id="KU257988">
    <property type="protein sequence ID" value="ARO50089.1"/>
    <property type="molecule type" value="Genomic_DNA"/>
</dbReference>
<evidence type="ECO:0000313" key="2">
    <source>
        <dbReference type="EMBL" id="ARO50089.1"/>
    </source>
</evidence>
<accession>A0A1W6R6M0</accession>
<name>A0A1W6R6M0_9CHLO</name>
<feature type="region of interest" description="Disordered" evidence="1">
    <location>
        <begin position="346"/>
        <end position="366"/>
    </location>
</feature>
<feature type="compositionally biased region" description="Pro residues" evidence="1">
    <location>
        <begin position="352"/>
        <end position="366"/>
    </location>
</feature>
<dbReference type="AlphaFoldDB" id="A0A1W6R6M0"/>